<organism evidence="15 16">
    <name type="scientific">Clostridium baratii</name>
    <dbReference type="NCBI Taxonomy" id="1561"/>
    <lineage>
        <taxon>Bacteria</taxon>
        <taxon>Bacillati</taxon>
        <taxon>Bacillota</taxon>
        <taxon>Clostridia</taxon>
        <taxon>Eubacteriales</taxon>
        <taxon>Clostridiaceae</taxon>
        <taxon>Clostridium</taxon>
    </lineage>
</organism>
<feature type="binding site" evidence="12">
    <location>
        <position position="231"/>
    </location>
    <ligand>
        <name>NADP(+)</name>
        <dbReference type="ChEBI" id="CHEBI:58349"/>
    </ligand>
</feature>
<dbReference type="InterPro" id="IPR020631">
    <property type="entry name" value="THF_DH/CycHdrlase_NAD-bd_dom"/>
</dbReference>
<dbReference type="GO" id="GO:0000105">
    <property type="term" value="P:L-histidine biosynthetic process"/>
    <property type="evidence" value="ECO:0007669"/>
    <property type="project" value="UniProtKB-KW"/>
</dbReference>
<keyword evidence="5 12" id="KW-0658">Purine biosynthesis</keyword>
<dbReference type="GO" id="GO:0035999">
    <property type="term" value="P:tetrahydrofolate interconversion"/>
    <property type="evidence" value="ECO:0007669"/>
    <property type="project" value="UniProtKB-UniRule"/>
</dbReference>
<keyword evidence="9 12" id="KW-0368">Histidine biosynthesis</keyword>
<evidence type="ECO:0000256" key="7">
    <source>
        <dbReference type="ARBA" id="ARBA00022857"/>
    </source>
</evidence>
<sequence>MDKIINGREVSKDIKENIKNFIEERNLKGLKLPKIASILVGNDGGSIYYLNSQEKVATSLGVLFDKIILEDSIKEEELKDLIIKLNLDASVHGIMIQLPLPKGINEKNIINTISPKKDIDCLTYESVGKLYLGEEGFKPCTPNSILTLLKSKNIELEGKEVVVLGRSNIVGKPAVQLLLNENATVTICHSRTQNLKEVCKKADILVVAIGKPKFINSEYIKDGAVIIDVGTSSFEGKITGDVDFDDVLDKVSLITPVPGGVGALTTTLLIKNVCEAIEKDEN</sequence>
<keyword evidence="8 12" id="KW-0560">Oxidoreductase</keyword>
<comment type="catalytic activity">
    <reaction evidence="12">
        <text>(6R)-5,10-methylene-5,6,7,8-tetrahydrofolate + NADP(+) = (6R)-5,10-methenyltetrahydrofolate + NADPH</text>
        <dbReference type="Rhea" id="RHEA:22812"/>
        <dbReference type="ChEBI" id="CHEBI:15636"/>
        <dbReference type="ChEBI" id="CHEBI:57455"/>
        <dbReference type="ChEBI" id="CHEBI:57783"/>
        <dbReference type="ChEBI" id="CHEBI:58349"/>
        <dbReference type="EC" id="1.5.1.5"/>
    </reaction>
</comment>
<keyword evidence="7 12" id="KW-0521">NADP</keyword>
<dbReference type="SUPFAM" id="SSF53223">
    <property type="entry name" value="Aminoacid dehydrogenase-like, N-terminal domain"/>
    <property type="match status" value="1"/>
</dbReference>
<dbReference type="Gene3D" id="3.40.50.10860">
    <property type="entry name" value="Leucine Dehydrogenase, chain A, domain 1"/>
    <property type="match status" value="1"/>
</dbReference>
<evidence type="ECO:0000313" key="16">
    <source>
        <dbReference type="Proteomes" id="UP000095563"/>
    </source>
</evidence>
<dbReference type="Pfam" id="PF02882">
    <property type="entry name" value="THF_DHG_CYH_C"/>
    <property type="match status" value="1"/>
</dbReference>
<evidence type="ECO:0000256" key="8">
    <source>
        <dbReference type="ARBA" id="ARBA00023002"/>
    </source>
</evidence>
<dbReference type="PANTHER" id="PTHR48099:SF5">
    <property type="entry name" value="C-1-TETRAHYDROFOLATE SYNTHASE, CYTOPLASMIC"/>
    <property type="match status" value="1"/>
</dbReference>
<protein>
    <recommendedName>
        <fullName evidence="12">Bifunctional protein FolD</fullName>
    </recommendedName>
    <domain>
        <recommendedName>
            <fullName evidence="12">Methylenetetrahydrofolate dehydrogenase</fullName>
            <ecNumber evidence="12">1.5.1.5</ecNumber>
        </recommendedName>
    </domain>
    <domain>
        <recommendedName>
            <fullName evidence="12">Methenyltetrahydrofolate cyclohydrolase</fullName>
            <ecNumber evidence="12">3.5.4.9</ecNumber>
        </recommendedName>
    </domain>
</protein>
<dbReference type="InterPro" id="IPR036291">
    <property type="entry name" value="NAD(P)-bd_dom_sf"/>
</dbReference>
<evidence type="ECO:0000256" key="11">
    <source>
        <dbReference type="ARBA" id="ARBA00023268"/>
    </source>
</evidence>
<dbReference type="InterPro" id="IPR020630">
    <property type="entry name" value="THF_DH/CycHdrlase_cat_dom"/>
</dbReference>
<evidence type="ECO:0000259" key="13">
    <source>
        <dbReference type="Pfam" id="PF00763"/>
    </source>
</evidence>
<keyword evidence="11 12" id="KW-0511">Multifunctional enzyme</keyword>
<evidence type="ECO:0000256" key="12">
    <source>
        <dbReference type="HAMAP-Rule" id="MF_01576"/>
    </source>
</evidence>
<feature type="domain" description="Tetrahydrofolate dehydrogenase/cyclohydrolase NAD(P)-binding" evidence="14">
    <location>
        <begin position="139"/>
        <end position="279"/>
    </location>
</feature>
<evidence type="ECO:0000256" key="1">
    <source>
        <dbReference type="ARBA" id="ARBA00004777"/>
    </source>
</evidence>
<dbReference type="GO" id="GO:0004488">
    <property type="term" value="F:methylenetetrahydrofolate dehydrogenase (NADP+) activity"/>
    <property type="evidence" value="ECO:0007669"/>
    <property type="project" value="UniProtKB-UniRule"/>
</dbReference>
<keyword evidence="3 12" id="KW-0554">One-carbon metabolism</keyword>
<reference evidence="15 16" key="1">
    <citation type="submission" date="2015-09" db="EMBL/GenBank/DDBJ databases">
        <authorList>
            <consortium name="Pathogen Informatics"/>
        </authorList>
    </citation>
    <scope>NUCLEOTIDE SEQUENCE [LARGE SCALE GENOMIC DNA]</scope>
    <source>
        <strain evidence="15 16">2789STDY5834956</strain>
    </source>
</reference>
<comment type="similarity">
    <text evidence="12">Belongs to the tetrahydrofolate dehydrogenase/cyclohydrolase family.</text>
</comment>
<dbReference type="PANTHER" id="PTHR48099">
    <property type="entry name" value="C-1-TETRAHYDROFOLATE SYNTHASE, CYTOPLASMIC-RELATED"/>
    <property type="match status" value="1"/>
</dbReference>
<gene>
    <name evidence="12 15" type="primary">folD</name>
    <name evidence="15" type="ORF">ERS852568_00678</name>
</gene>
<evidence type="ECO:0000256" key="5">
    <source>
        <dbReference type="ARBA" id="ARBA00022755"/>
    </source>
</evidence>
<dbReference type="EC" id="3.5.4.9" evidence="12"/>
<proteinExistence type="inferred from homology"/>
<keyword evidence="4 12" id="KW-0028">Amino-acid biosynthesis</keyword>
<dbReference type="NCBIfam" id="NF010769">
    <property type="entry name" value="PRK14172.1"/>
    <property type="match status" value="1"/>
</dbReference>
<comment type="caution">
    <text evidence="12">Lacks conserved residue(s) required for the propagation of feature annotation.</text>
</comment>
<comment type="catalytic activity">
    <reaction evidence="12">
        <text>(6R)-5,10-methenyltetrahydrofolate + H2O = (6R)-10-formyltetrahydrofolate + H(+)</text>
        <dbReference type="Rhea" id="RHEA:23700"/>
        <dbReference type="ChEBI" id="CHEBI:15377"/>
        <dbReference type="ChEBI" id="CHEBI:15378"/>
        <dbReference type="ChEBI" id="CHEBI:57455"/>
        <dbReference type="ChEBI" id="CHEBI:195366"/>
        <dbReference type="EC" id="3.5.4.9"/>
    </reaction>
</comment>
<dbReference type="AlphaFoldDB" id="A0A174QQS3"/>
<dbReference type="EMBL" id="CZBO01000001">
    <property type="protein sequence ID" value="CUP75584.1"/>
    <property type="molecule type" value="Genomic_DNA"/>
</dbReference>
<evidence type="ECO:0000313" key="15">
    <source>
        <dbReference type="EMBL" id="CUP75584.1"/>
    </source>
</evidence>
<dbReference type="GO" id="GO:0004477">
    <property type="term" value="F:methenyltetrahydrofolate cyclohydrolase activity"/>
    <property type="evidence" value="ECO:0007669"/>
    <property type="project" value="UniProtKB-UniRule"/>
</dbReference>
<evidence type="ECO:0000259" key="14">
    <source>
        <dbReference type="Pfam" id="PF02882"/>
    </source>
</evidence>
<name>A0A174QQS3_9CLOT</name>
<dbReference type="RefSeq" id="WP_055206715.1">
    <property type="nucleotide sequence ID" value="NZ_CZBO01000001.1"/>
</dbReference>
<dbReference type="Pfam" id="PF00763">
    <property type="entry name" value="THF_DHG_CYH"/>
    <property type="match status" value="1"/>
</dbReference>
<evidence type="ECO:0000256" key="10">
    <source>
        <dbReference type="ARBA" id="ARBA00023167"/>
    </source>
</evidence>
<comment type="subunit">
    <text evidence="2 12">Homodimer.</text>
</comment>
<dbReference type="InterPro" id="IPR000672">
    <property type="entry name" value="THF_DH/CycHdrlase"/>
</dbReference>
<keyword evidence="10 12" id="KW-0486">Methionine biosynthesis</keyword>
<evidence type="ECO:0000256" key="6">
    <source>
        <dbReference type="ARBA" id="ARBA00022801"/>
    </source>
</evidence>
<evidence type="ECO:0000256" key="2">
    <source>
        <dbReference type="ARBA" id="ARBA00011738"/>
    </source>
</evidence>
<keyword evidence="6 12" id="KW-0378">Hydrolase</keyword>
<comment type="pathway">
    <text evidence="1 12">One-carbon metabolism; tetrahydrofolate interconversion.</text>
</comment>
<dbReference type="FunFam" id="3.40.50.720:FF:000094">
    <property type="entry name" value="Bifunctional protein FolD"/>
    <property type="match status" value="1"/>
</dbReference>
<dbReference type="GO" id="GO:0009086">
    <property type="term" value="P:methionine biosynthetic process"/>
    <property type="evidence" value="ECO:0007669"/>
    <property type="project" value="UniProtKB-KW"/>
</dbReference>
<dbReference type="FunFam" id="3.40.50.10860:FF:000005">
    <property type="entry name" value="C-1-tetrahydrofolate synthase, cytoplasmic, putative"/>
    <property type="match status" value="1"/>
</dbReference>
<dbReference type="GO" id="GO:0005829">
    <property type="term" value="C:cytosol"/>
    <property type="evidence" value="ECO:0007669"/>
    <property type="project" value="TreeGrafter"/>
</dbReference>
<dbReference type="PRINTS" id="PR00085">
    <property type="entry name" value="THFDHDRGNASE"/>
</dbReference>
<comment type="function">
    <text evidence="12">Catalyzes the oxidation of 5,10-methylenetetrahydrofolate to 5,10-methenyltetrahydrofolate and then the hydrolysis of 5,10-methenyltetrahydrofolate to 10-formyltetrahydrofolate.</text>
</comment>
<dbReference type="InterPro" id="IPR046346">
    <property type="entry name" value="Aminoacid_DH-like_N_sf"/>
</dbReference>
<dbReference type="SUPFAM" id="SSF51735">
    <property type="entry name" value="NAD(P)-binding Rossmann-fold domains"/>
    <property type="match status" value="1"/>
</dbReference>
<evidence type="ECO:0000256" key="4">
    <source>
        <dbReference type="ARBA" id="ARBA00022605"/>
    </source>
</evidence>
<evidence type="ECO:0000256" key="3">
    <source>
        <dbReference type="ARBA" id="ARBA00022563"/>
    </source>
</evidence>
<evidence type="ECO:0000256" key="9">
    <source>
        <dbReference type="ARBA" id="ARBA00023102"/>
    </source>
</evidence>
<dbReference type="HAMAP" id="MF_01576">
    <property type="entry name" value="THF_DHG_CYH"/>
    <property type="match status" value="1"/>
</dbReference>
<dbReference type="Gene3D" id="3.40.50.720">
    <property type="entry name" value="NAD(P)-binding Rossmann-like Domain"/>
    <property type="match status" value="1"/>
</dbReference>
<feature type="binding site" evidence="12">
    <location>
        <begin position="165"/>
        <end position="167"/>
    </location>
    <ligand>
        <name>NADP(+)</name>
        <dbReference type="ChEBI" id="CHEBI:58349"/>
    </ligand>
</feature>
<dbReference type="UniPathway" id="UPA00193"/>
<dbReference type="CDD" id="cd01080">
    <property type="entry name" value="NAD_bind_m-THF_DH_Cyclohyd"/>
    <property type="match status" value="1"/>
</dbReference>
<feature type="domain" description="Tetrahydrofolate dehydrogenase/cyclohydrolase catalytic" evidence="13">
    <location>
        <begin position="5"/>
        <end position="120"/>
    </location>
</feature>
<accession>A0A174QQS3</accession>
<dbReference type="GO" id="GO:0006164">
    <property type="term" value="P:purine nucleotide biosynthetic process"/>
    <property type="evidence" value="ECO:0007669"/>
    <property type="project" value="UniProtKB-KW"/>
</dbReference>
<dbReference type="EC" id="1.5.1.5" evidence="12"/>
<dbReference type="Proteomes" id="UP000095563">
    <property type="component" value="Unassembled WGS sequence"/>
</dbReference>